<dbReference type="PROSITE" id="PS51257">
    <property type="entry name" value="PROKAR_LIPOPROTEIN"/>
    <property type="match status" value="1"/>
</dbReference>
<comment type="caution">
    <text evidence="2">The sequence shown here is derived from an EMBL/GenBank/DDBJ whole genome shotgun (WGS) entry which is preliminary data.</text>
</comment>
<sequence>MMKTTKLKLLGGISLIFAIILVASCDNDDSVSVDSTPEFQTILQEISTLPGEEFIFEGIVTDPAGIKTVNFKYDSWFLDKTIEKDSLPETYIISYKFKVPDDAEEFSVHTIPVTITNAGDVAVTRDVVVTLDKDISAPTITINAPADGATILMSDNDDEIELNIDLIDRELSTLQIESEILNEVINISGSSYNYTNSINVETPGNYTFNISATDATGNESTTSVSVSVVTDLQFNAMFLTDETNDADLNQDIFGIPFTTTGSQATGENGYVFTARYYASSANSEVRFIPQQGSFSPFAFGADANNPGKLTLGQDATVNPITIPDVGYYEIAMDVRDLSYTISPYTPTDSAFDQVYVLGRGIYIDAATSTCTNNNDGSTQCWNFNSGKPFTQDSINQYLWTIDVTIQDQPNDAGANGFILNANPGGWAPFWRVDVAGGDPSRAIPGGGNNYVFDDSVLDKDYTFVFDTHLNRVVIKGR</sequence>
<organism evidence="2 3">
    <name type="scientific">Algibacter aquimarinus</name>
    <dbReference type="NCBI Taxonomy" id="1136748"/>
    <lineage>
        <taxon>Bacteria</taxon>
        <taxon>Pseudomonadati</taxon>
        <taxon>Bacteroidota</taxon>
        <taxon>Flavobacteriia</taxon>
        <taxon>Flavobacteriales</taxon>
        <taxon>Flavobacteriaceae</taxon>
        <taxon>Algibacter</taxon>
    </lineage>
</organism>
<reference evidence="3" key="1">
    <citation type="journal article" date="2019" name="Int. J. Syst. Evol. Microbiol.">
        <title>The Global Catalogue of Microorganisms (GCM) 10K type strain sequencing project: providing services to taxonomists for standard genome sequencing and annotation.</title>
        <authorList>
            <consortium name="The Broad Institute Genomics Platform"/>
            <consortium name="The Broad Institute Genome Sequencing Center for Infectious Disease"/>
            <person name="Wu L."/>
            <person name="Ma J."/>
        </authorList>
    </citation>
    <scope>NUCLEOTIDE SEQUENCE [LARGE SCALE GENOMIC DNA]</scope>
    <source>
        <strain evidence="3">JCM 18287</strain>
    </source>
</reference>
<feature type="chain" id="PRO_5045946869" description="Cadherin domain-containing protein" evidence="1">
    <location>
        <begin position="24"/>
        <end position="477"/>
    </location>
</feature>
<gene>
    <name evidence="2" type="ORF">GCM10023315_25620</name>
</gene>
<keyword evidence="1" id="KW-0732">Signal</keyword>
<dbReference type="RefSeq" id="WP_345169422.1">
    <property type="nucleotide sequence ID" value="NZ_BAABJK010000009.1"/>
</dbReference>
<dbReference type="Gene3D" id="2.60.40.10">
    <property type="entry name" value="Immunoglobulins"/>
    <property type="match status" value="1"/>
</dbReference>
<protein>
    <recommendedName>
        <fullName evidence="4">Cadherin domain-containing protein</fullName>
    </recommendedName>
</protein>
<evidence type="ECO:0000256" key="1">
    <source>
        <dbReference type="SAM" id="SignalP"/>
    </source>
</evidence>
<keyword evidence="3" id="KW-1185">Reference proteome</keyword>
<evidence type="ECO:0000313" key="2">
    <source>
        <dbReference type="EMBL" id="GAA4974018.1"/>
    </source>
</evidence>
<dbReference type="InterPro" id="IPR013783">
    <property type="entry name" value="Ig-like_fold"/>
</dbReference>
<evidence type="ECO:0000313" key="3">
    <source>
        <dbReference type="Proteomes" id="UP001501692"/>
    </source>
</evidence>
<proteinExistence type="predicted"/>
<accession>A0ABP9HN28</accession>
<name>A0ABP9HN28_9FLAO</name>
<feature type="signal peptide" evidence="1">
    <location>
        <begin position="1"/>
        <end position="23"/>
    </location>
</feature>
<evidence type="ECO:0008006" key="4">
    <source>
        <dbReference type="Google" id="ProtNLM"/>
    </source>
</evidence>
<dbReference type="EMBL" id="BAABJK010000009">
    <property type="protein sequence ID" value="GAA4974018.1"/>
    <property type="molecule type" value="Genomic_DNA"/>
</dbReference>
<dbReference type="Proteomes" id="UP001501692">
    <property type="component" value="Unassembled WGS sequence"/>
</dbReference>